<dbReference type="Proteomes" id="UP000325440">
    <property type="component" value="Unassembled WGS sequence"/>
</dbReference>
<accession>A0A5E4NFP2</accession>
<organism evidence="1 2">
    <name type="scientific">Cinara cedri</name>
    <dbReference type="NCBI Taxonomy" id="506608"/>
    <lineage>
        <taxon>Eukaryota</taxon>
        <taxon>Metazoa</taxon>
        <taxon>Ecdysozoa</taxon>
        <taxon>Arthropoda</taxon>
        <taxon>Hexapoda</taxon>
        <taxon>Insecta</taxon>
        <taxon>Pterygota</taxon>
        <taxon>Neoptera</taxon>
        <taxon>Paraneoptera</taxon>
        <taxon>Hemiptera</taxon>
        <taxon>Sternorrhyncha</taxon>
        <taxon>Aphidomorpha</taxon>
        <taxon>Aphidoidea</taxon>
        <taxon>Aphididae</taxon>
        <taxon>Lachninae</taxon>
        <taxon>Cinara</taxon>
    </lineage>
</organism>
<reference evidence="1 2" key="1">
    <citation type="submission" date="2019-08" db="EMBL/GenBank/DDBJ databases">
        <authorList>
            <person name="Alioto T."/>
            <person name="Alioto T."/>
            <person name="Gomez Garrido J."/>
        </authorList>
    </citation>
    <scope>NUCLEOTIDE SEQUENCE [LARGE SCALE GENOMIC DNA]</scope>
</reference>
<evidence type="ECO:0000313" key="1">
    <source>
        <dbReference type="EMBL" id="VVC43716.1"/>
    </source>
</evidence>
<keyword evidence="2" id="KW-1185">Reference proteome</keyword>
<sequence>MNYCGPRLQQSLIPDVQKLIPDNDVSVTSLGWNAVTRMEQYEDFWYNNRLETEKANTADGRATFLGE</sequence>
<proteinExistence type="predicted"/>
<dbReference type="AlphaFoldDB" id="A0A5E4NFP2"/>
<dbReference type="EMBL" id="CABPRJ010002371">
    <property type="protein sequence ID" value="VVC43716.1"/>
    <property type="molecule type" value="Genomic_DNA"/>
</dbReference>
<protein>
    <submittedName>
        <fullName evidence="1">Uncharacterized protein</fullName>
    </submittedName>
</protein>
<gene>
    <name evidence="1" type="ORF">CINCED_3A009633</name>
</gene>
<evidence type="ECO:0000313" key="2">
    <source>
        <dbReference type="Proteomes" id="UP000325440"/>
    </source>
</evidence>
<name>A0A5E4NFP2_9HEMI</name>